<feature type="transmembrane region" description="Helical" evidence="1">
    <location>
        <begin position="29"/>
        <end position="51"/>
    </location>
</feature>
<protein>
    <submittedName>
        <fullName evidence="2">Uncharacterized protein</fullName>
    </submittedName>
</protein>
<evidence type="ECO:0000313" key="3">
    <source>
        <dbReference type="Proteomes" id="UP000031521"/>
    </source>
</evidence>
<dbReference type="RefSeq" id="WP_043870740.1">
    <property type="nucleotide sequence ID" value="NZ_CP004393.1"/>
</dbReference>
<dbReference type="AlphaFoldDB" id="A0A0B5DZF6"/>
<gene>
    <name evidence="2" type="ORF">P73_3684</name>
</gene>
<dbReference type="STRING" id="1208324.P73_3684"/>
<keyword evidence="1" id="KW-0812">Transmembrane</keyword>
<reference evidence="2 3" key="1">
    <citation type="journal article" date="2014" name="Int. J. Syst. Evol. Microbiol.">
        <title>Celeribacter indicus sp. nov., a polycyclic aromatic hydrocarbon-degrading bacterium from deep-sea sediment and reclassification of Huaishuia halophila as Celeribacter halophilus comb. nov.</title>
        <authorList>
            <person name="Lai Q."/>
            <person name="Cao J."/>
            <person name="Yuan J."/>
            <person name="Li F."/>
            <person name="Shao Z."/>
        </authorList>
    </citation>
    <scope>NUCLEOTIDE SEQUENCE [LARGE SCALE GENOMIC DNA]</scope>
    <source>
        <strain evidence="2">P73</strain>
    </source>
</reference>
<evidence type="ECO:0000313" key="2">
    <source>
        <dbReference type="EMBL" id="AJE48399.1"/>
    </source>
</evidence>
<keyword evidence="1" id="KW-0472">Membrane</keyword>
<keyword evidence="3" id="KW-1185">Reference proteome</keyword>
<organism evidence="2 3">
    <name type="scientific">Celeribacter indicus</name>
    <dbReference type="NCBI Taxonomy" id="1208324"/>
    <lineage>
        <taxon>Bacteria</taxon>
        <taxon>Pseudomonadati</taxon>
        <taxon>Pseudomonadota</taxon>
        <taxon>Alphaproteobacteria</taxon>
        <taxon>Rhodobacterales</taxon>
        <taxon>Roseobacteraceae</taxon>
        <taxon>Celeribacter</taxon>
    </lineage>
</organism>
<proteinExistence type="predicted"/>
<dbReference type="EMBL" id="CP004393">
    <property type="protein sequence ID" value="AJE48399.1"/>
    <property type="molecule type" value="Genomic_DNA"/>
</dbReference>
<dbReference type="KEGG" id="cid:P73_3684"/>
<dbReference type="Proteomes" id="UP000031521">
    <property type="component" value="Chromosome"/>
</dbReference>
<sequence length="104" mass="10281">MTLFRTCTRPLTLAASAVNRSRRCGRDRVGRPLAVALLALGMGAMLGAGVLSGTSSARGGVAHGPGAEEILAALRPLLDTAGEIRVAPLGAASGTGRSGGDAAE</sequence>
<dbReference type="HOGENOM" id="CLU_2245092_0_0_5"/>
<keyword evidence="1" id="KW-1133">Transmembrane helix</keyword>
<name>A0A0B5DZF6_9RHOB</name>
<accession>A0A0B5DZF6</accession>
<evidence type="ECO:0000256" key="1">
    <source>
        <dbReference type="SAM" id="Phobius"/>
    </source>
</evidence>